<keyword evidence="1" id="KW-0732">Signal</keyword>
<dbReference type="InterPro" id="IPR024302">
    <property type="entry name" value="SusD-like"/>
</dbReference>
<dbReference type="GeneID" id="99985824"/>
<dbReference type="Gene3D" id="1.25.40.390">
    <property type="match status" value="2"/>
</dbReference>
<dbReference type="SUPFAM" id="SSF48452">
    <property type="entry name" value="TPR-like"/>
    <property type="match status" value="1"/>
</dbReference>
<organism evidence="2 3">
    <name type="scientific">Roseivirga pacifica</name>
    <dbReference type="NCBI Taxonomy" id="1267423"/>
    <lineage>
        <taxon>Bacteria</taxon>
        <taxon>Pseudomonadati</taxon>
        <taxon>Bacteroidota</taxon>
        <taxon>Cytophagia</taxon>
        <taxon>Cytophagales</taxon>
        <taxon>Roseivirgaceae</taxon>
        <taxon>Roseivirga</taxon>
    </lineage>
</organism>
<accession>A0A1I0NC01</accession>
<reference evidence="3" key="1">
    <citation type="submission" date="2016-10" db="EMBL/GenBank/DDBJ databases">
        <authorList>
            <person name="Varghese N."/>
            <person name="Submissions S."/>
        </authorList>
    </citation>
    <scope>NUCLEOTIDE SEQUENCE [LARGE SCALE GENOMIC DNA]</scope>
    <source>
        <strain evidence="3">CGMCC 1.12402</strain>
    </source>
</reference>
<evidence type="ECO:0000313" key="2">
    <source>
        <dbReference type="EMBL" id="SEV98854.1"/>
    </source>
</evidence>
<gene>
    <name evidence="2" type="ORF">SAMN05216290_1090</name>
</gene>
<evidence type="ECO:0000313" key="3">
    <source>
        <dbReference type="Proteomes" id="UP000199437"/>
    </source>
</evidence>
<name>A0A1I0NC01_9BACT</name>
<feature type="chain" id="PRO_5011634958" evidence="1">
    <location>
        <begin position="20"/>
        <end position="574"/>
    </location>
</feature>
<dbReference type="Pfam" id="PF12771">
    <property type="entry name" value="SusD-like_2"/>
    <property type="match status" value="1"/>
</dbReference>
<dbReference type="AlphaFoldDB" id="A0A1I0NC01"/>
<dbReference type="RefSeq" id="WP_090257498.1">
    <property type="nucleotide sequence ID" value="NZ_FOIR01000001.1"/>
</dbReference>
<protein>
    <submittedName>
        <fullName evidence="2">Susd and RagB outer membrane lipoprotein</fullName>
    </submittedName>
</protein>
<evidence type="ECO:0000256" key="1">
    <source>
        <dbReference type="SAM" id="SignalP"/>
    </source>
</evidence>
<dbReference type="STRING" id="1267423.SAMN05216290_1090"/>
<dbReference type="InterPro" id="IPR011990">
    <property type="entry name" value="TPR-like_helical_dom_sf"/>
</dbReference>
<dbReference type="Proteomes" id="UP000199437">
    <property type="component" value="Unassembled WGS sequence"/>
</dbReference>
<dbReference type="Pfam" id="PF12741">
    <property type="entry name" value="SusD-like"/>
    <property type="match status" value="1"/>
</dbReference>
<proteinExistence type="predicted"/>
<dbReference type="InterPro" id="IPR041662">
    <property type="entry name" value="SusD-like_2"/>
</dbReference>
<keyword evidence="3" id="KW-1185">Reference proteome</keyword>
<sequence length="574" mass="63598">MKIYNKLIVLVMFALCISACDELDENLQNPTQVTPEGASLDDVYNSVQLTMRSIAGNMWYWPASLSRMTANTSAYQYIDASNASSFNGVWSNVYAGLWADIEVVQNLAEPIGLDIHVGSTKIMKAYSMMLLVDVFGDVPYTEALQGTNVIAPNADSGADIYTAAIAMLDEAITDLTGTNAASPAYDNFYGGDADDWIKLANTLKLRAAVTTRLVNASAAAEVNAAITAGVIEDESEDWEFSYGTSRVNPNSRHPNYNNSYETSDGAYMSNYYMWKLRADKEDGGGNPFVDPRLRYYFYRQTEDASALDQNVYSCHFSNLPDQASKPDWYDDVDPRLPYCVAYPGDGYLGRDHLNNEGIPPDGNLRTIYGLYPFGGQFDDSTFEDQQQQGTTGALGQGIWPMMLSTYVDFLRAEAALTLGTSDNPRTMLESGMRKSFEKVIGFESRDPGTFSRSVEIRGGGTGTVKELYGADQDDVDDYVDYVLDAYDNAANDTERLDIIMNEYYIALWGNGIESYNMYRRTGMPSNMAPALEQGPGEFMRSFFLPSDHVTRNPNASQKSITDQVFWDNGSATVY</sequence>
<dbReference type="EMBL" id="FOIR01000001">
    <property type="protein sequence ID" value="SEV98854.1"/>
    <property type="molecule type" value="Genomic_DNA"/>
</dbReference>
<dbReference type="OrthoDB" id="973072at2"/>
<keyword evidence="2" id="KW-0449">Lipoprotein</keyword>
<feature type="signal peptide" evidence="1">
    <location>
        <begin position="1"/>
        <end position="19"/>
    </location>
</feature>